<organism evidence="1 2">
    <name type="scientific">Oikopleura dioica</name>
    <name type="common">Tunicate</name>
    <dbReference type="NCBI Taxonomy" id="34765"/>
    <lineage>
        <taxon>Eukaryota</taxon>
        <taxon>Metazoa</taxon>
        <taxon>Chordata</taxon>
        <taxon>Tunicata</taxon>
        <taxon>Appendicularia</taxon>
        <taxon>Copelata</taxon>
        <taxon>Oikopleuridae</taxon>
        <taxon>Oikopleura</taxon>
    </lineage>
</organism>
<protein>
    <submittedName>
        <fullName evidence="1">Oidioi.mRNA.OKI2018_I69.XSR.g14532.t1.cds</fullName>
    </submittedName>
</protein>
<evidence type="ECO:0000313" key="2">
    <source>
        <dbReference type="Proteomes" id="UP001158576"/>
    </source>
</evidence>
<keyword evidence="2" id="KW-1185">Reference proteome</keyword>
<dbReference type="EMBL" id="OU015569">
    <property type="protein sequence ID" value="CAG5096244.1"/>
    <property type="molecule type" value="Genomic_DNA"/>
</dbReference>
<sequence>MDEVLDFVREERKNRQGVLDAIRTHPERHELAKVIMSRLDAGDLLQLSGLLAPRNKAPPYDNILNTLTCQELLRSLTKSDLQGSRGNICDSDLPAPNDIAKWWHIYLRREEKQPNLSGIIHILQNAAPVKEEYSIYEDFVIVNRIRRYPETLSKSIFDRKEIQIKTTPFTKPMKNHGVLVLRRMKMELTDPSKPLPQLMAKRAEFNCLMSLKNYESYVDTFEEIKEYEDMVEKKYAERPGDTSSDKMGKNFWKTDALRDIRNKKWINECQGCKYYGECECYKLKKLKIENKSN</sequence>
<accession>A0ABN7SJ05</accession>
<reference evidence="1 2" key="1">
    <citation type="submission" date="2021-04" db="EMBL/GenBank/DDBJ databases">
        <authorList>
            <person name="Bliznina A."/>
        </authorList>
    </citation>
    <scope>NUCLEOTIDE SEQUENCE [LARGE SCALE GENOMIC DNA]</scope>
</reference>
<dbReference type="Proteomes" id="UP001158576">
    <property type="component" value="Chromosome XSR"/>
</dbReference>
<evidence type="ECO:0000313" key="1">
    <source>
        <dbReference type="EMBL" id="CAG5096244.1"/>
    </source>
</evidence>
<name>A0ABN7SJ05_OIKDI</name>
<proteinExistence type="predicted"/>
<gene>
    <name evidence="1" type="ORF">OKIOD_LOCUS6090</name>
</gene>